<protein>
    <submittedName>
        <fullName evidence="1">Uncharacterized protein</fullName>
    </submittedName>
</protein>
<dbReference type="AlphaFoldDB" id="A0A392PVL4"/>
<organism evidence="1 2">
    <name type="scientific">Trifolium medium</name>
    <dbReference type="NCBI Taxonomy" id="97028"/>
    <lineage>
        <taxon>Eukaryota</taxon>
        <taxon>Viridiplantae</taxon>
        <taxon>Streptophyta</taxon>
        <taxon>Embryophyta</taxon>
        <taxon>Tracheophyta</taxon>
        <taxon>Spermatophyta</taxon>
        <taxon>Magnoliopsida</taxon>
        <taxon>eudicotyledons</taxon>
        <taxon>Gunneridae</taxon>
        <taxon>Pentapetalae</taxon>
        <taxon>rosids</taxon>
        <taxon>fabids</taxon>
        <taxon>Fabales</taxon>
        <taxon>Fabaceae</taxon>
        <taxon>Papilionoideae</taxon>
        <taxon>50 kb inversion clade</taxon>
        <taxon>NPAAA clade</taxon>
        <taxon>Hologalegina</taxon>
        <taxon>IRL clade</taxon>
        <taxon>Trifolieae</taxon>
        <taxon>Trifolium</taxon>
    </lineage>
</organism>
<reference evidence="1 2" key="1">
    <citation type="journal article" date="2018" name="Front. Plant Sci.">
        <title>Red Clover (Trifolium pratense) and Zigzag Clover (T. medium) - A Picture of Genomic Similarities and Differences.</title>
        <authorList>
            <person name="Dluhosova J."/>
            <person name="Istvanek J."/>
            <person name="Nedelnik J."/>
            <person name="Repkova J."/>
        </authorList>
    </citation>
    <scope>NUCLEOTIDE SEQUENCE [LARGE SCALE GENOMIC DNA]</scope>
    <source>
        <strain evidence="2">cv. 10/8</strain>
        <tissue evidence="1">Leaf</tissue>
    </source>
</reference>
<evidence type="ECO:0000313" key="1">
    <source>
        <dbReference type="EMBL" id="MCI15864.1"/>
    </source>
</evidence>
<sequence>VSNDQSVLSNFDANQSALFQHCESKGVFDIGDMNFICHKCGAFVWCAERVGKKLGSLLVEVSMCCMNGNVTLPLMIEPPALIRNLFSGVDR</sequence>
<keyword evidence="2" id="KW-1185">Reference proteome</keyword>
<feature type="non-terminal residue" evidence="1">
    <location>
        <position position="1"/>
    </location>
</feature>
<accession>A0A392PVL4</accession>
<name>A0A392PVL4_9FABA</name>
<proteinExistence type="predicted"/>
<dbReference type="Proteomes" id="UP000265520">
    <property type="component" value="Unassembled WGS sequence"/>
</dbReference>
<dbReference type="EMBL" id="LXQA010098341">
    <property type="protein sequence ID" value="MCI15864.1"/>
    <property type="molecule type" value="Genomic_DNA"/>
</dbReference>
<evidence type="ECO:0000313" key="2">
    <source>
        <dbReference type="Proteomes" id="UP000265520"/>
    </source>
</evidence>
<comment type="caution">
    <text evidence="1">The sequence shown here is derived from an EMBL/GenBank/DDBJ whole genome shotgun (WGS) entry which is preliminary data.</text>
</comment>